<dbReference type="Proteomes" id="UP000078492">
    <property type="component" value="Unassembled WGS sequence"/>
</dbReference>
<keyword evidence="2" id="KW-1185">Reference proteome</keyword>
<proteinExistence type="predicted"/>
<evidence type="ECO:0000313" key="1">
    <source>
        <dbReference type="EMBL" id="KYN19321.1"/>
    </source>
</evidence>
<name>A0A151J6Z6_9HYME</name>
<protein>
    <submittedName>
        <fullName evidence="1">Uncharacterized protein</fullName>
    </submittedName>
</protein>
<dbReference type="AlphaFoldDB" id="A0A151J6Z6"/>
<gene>
    <name evidence="1" type="ORF">ALC57_08348</name>
</gene>
<accession>A0A151J6Z6</accession>
<evidence type="ECO:0000313" key="2">
    <source>
        <dbReference type="Proteomes" id="UP000078492"/>
    </source>
</evidence>
<sequence>MEIETLNIYLNLLLIWMQIIRLRLCVRKRKKGIIRRWWVKPHITRNMRQNFGAHHTLFIYFQMNNHEEFFKLTRMSVEQFDNLNRLLKPKLKKRSRREPLPTEIRIAVTLRLV</sequence>
<organism evidence="1 2">
    <name type="scientific">Trachymyrmex cornetzi</name>
    <dbReference type="NCBI Taxonomy" id="471704"/>
    <lineage>
        <taxon>Eukaryota</taxon>
        <taxon>Metazoa</taxon>
        <taxon>Ecdysozoa</taxon>
        <taxon>Arthropoda</taxon>
        <taxon>Hexapoda</taxon>
        <taxon>Insecta</taxon>
        <taxon>Pterygota</taxon>
        <taxon>Neoptera</taxon>
        <taxon>Endopterygota</taxon>
        <taxon>Hymenoptera</taxon>
        <taxon>Apocrita</taxon>
        <taxon>Aculeata</taxon>
        <taxon>Formicoidea</taxon>
        <taxon>Formicidae</taxon>
        <taxon>Myrmicinae</taxon>
        <taxon>Trachymyrmex</taxon>
    </lineage>
</organism>
<dbReference type="EMBL" id="KQ979753">
    <property type="protein sequence ID" value="KYN19321.1"/>
    <property type="molecule type" value="Genomic_DNA"/>
</dbReference>
<reference evidence="1 2" key="1">
    <citation type="submission" date="2015-09" db="EMBL/GenBank/DDBJ databases">
        <title>Trachymyrmex cornetzi WGS genome.</title>
        <authorList>
            <person name="Nygaard S."/>
            <person name="Hu H."/>
            <person name="Boomsma J."/>
            <person name="Zhang G."/>
        </authorList>
    </citation>
    <scope>NUCLEOTIDE SEQUENCE [LARGE SCALE GENOMIC DNA]</scope>
    <source>
        <strain evidence="1">Tcor2-1</strain>
        <tissue evidence="1">Whole body</tissue>
    </source>
</reference>